<evidence type="ECO:0000256" key="4">
    <source>
        <dbReference type="ARBA" id="ARBA00022605"/>
    </source>
</evidence>
<dbReference type="PANTHER" id="PTHR21145">
    <property type="entry name" value="CHORISMATE MUTASE"/>
    <property type="match status" value="1"/>
</dbReference>
<dbReference type="GO" id="GO:0009073">
    <property type="term" value="P:aromatic amino acid family biosynthetic process"/>
    <property type="evidence" value="ECO:0007669"/>
    <property type="project" value="UniProtKB-KW"/>
</dbReference>
<dbReference type="GO" id="GO:0008652">
    <property type="term" value="P:amino acid biosynthetic process"/>
    <property type="evidence" value="ECO:0007669"/>
    <property type="project" value="UniProtKB-KW"/>
</dbReference>
<evidence type="ECO:0000256" key="1">
    <source>
        <dbReference type="ARBA" id="ARBA00000824"/>
    </source>
</evidence>
<comment type="catalytic activity">
    <reaction evidence="1">
        <text>chorismate = prephenate</text>
        <dbReference type="Rhea" id="RHEA:13897"/>
        <dbReference type="ChEBI" id="CHEBI:29748"/>
        <dbReference type="ChEBI" id="CHEBI:29934"/>
        <dbReference type="EC" id="5.4.99.5"/>
    </reaction>
</comment>
<dbReference type="InterPro" id="IPR036263">
    <property type="entry name" value="Chorismate_II_sf"/>
</dbReference>
<evidence type="ECO:0000256" key="6">
    <source>
        <dbReference type="ARBA" id="ARBA00023235"/>
    </source>
</evidence>
<dbReference type="UniPathway" id="UPA00120">
    <property type="reaction ID" value="UER00203"/>
</dbReference>
<dbReference type="GO" id="GO:0005737">
    <property type="term" value="C:cytoplasm"/>
    <property type="evidence" value="ECO:0007669"/>
    <property type="project" value="TreeGrafter"/>
</dbReference>
<comment type="pathway">
    <text evidence="2">Metabolic intermediate biosynthesis; prephenate biosynthesis; prephenate from chorismate: step 1/1.</text>
</comment>
<dbReference type="AlphaFoldDB" id="A0A2N9GZ43"/>
<dbReference type="InterPro" id="IPR008238">
    <property type="entry name" value="Chorismate_mutase_AroQ_euk"/>
</dbReference>
<keyword evidence="5" id="KW-0057">Aromatic amino acid biosynthesis</keyword>
<keyword evidence="4" id="KW-0028">Amino-acid biosynthesis</keyword>
<dbReference type="NCBIfam" id="TIGR01802">
    <property type="entry name" value="CM_pl-yst"/>
    <property type="match status" value="1"/>
</dbReference>
<sequence>MEAKLLGAASSAVTAPPHASRFSRPISRFVLQTRLNFSFRFQGSSLAKRGFQSVQAAATSIGSLSIKKRVDVSENLTLDGIRISLIRQEDSIIFSLLERAQYCYNADTYNPNAFSMDGFHGSLVEYMVKETEKLHAQVGRYKSPDEHPFFPDDLPDPLLPPLQYPQVLHPFADSININKKVWDMYFRDLIPRLVEEGDDGNCGSTAVCDTMCLQPQSRSGVVTGGGVLGSAISSTFLAFSSLGFMLAGFWWVSAMEVHVVCDFSSGGVAFELGVLDPLIGSPLEGVVTCLLYEYEALSKRMHYGKFVAEAKFRASPDAYEAAIRAQDRKKLMDMLTYSEVEEAIRKRVEMKAKTYAQEVTVNVEEDEAEPVYKIEPSLVADLYGDWIMPLTKEVQVEYLLRRLD</sequence>
<name>A0A2N9GZ43_FAGSY</name>
<dbReference type="InterPro" id="IPR002701">
    <property type="entry name" value="CM_II_prokaryot"/>
</dbReference>
<dbReference type="EC" id="5.4.99.5" evidence="3"/>
<dbReference type="PANTHER" id="PTHR21145:SF0">
    <property type="entry name" value="CHORISMATE MUTASE 1, CHLOROPLASTIC"/>
    <property type="match status" value="1"/>
</dbReference>
<feature type="domain" description="Chorismate mutase" evidence="7">
    <location>
        <begin position="295"/>
        <end position="395"/>
    </location>
</feature>
<gene>
    <name evidence="8" type="ORF">FSB_LOCUS32543</name>
</gene>
<evidence type="ECO:0000256" key="5">
    <source>
        <dbReference type="ARBA" id="ARBA00023141"/>
    </source>
</evidence>
<dbReference type="Gene3D" id="1.10.590.10">
    <property type="entry name" value="Chorismate mutase, AroQ class superfamily, eukaryotic"/>
    <property type="match status" value="2"/>
</dbReference>
<evidence type="ECO:0000256" key="3">
    <source>
        <dbReference type="ARBA" id="ARBA00012404"/>
    </source>
</evidence>
<dbReference type="EMBL" id="OIVN01002557">
    <property type="protein sequence ID" value="SPD04661.1"/>
    <property type="molecule type" value="Genomic_DNA"/>
</dbReference>
<protein>
    <recommendedName>
        <fullName evidence="3">chorismate mutase</fullName>
        <ecNumber evidence="3">5.4.99.5</ecNumber>
    </recommendedName>
</protein>
<evidence type="ECO:0000256" key="2">
    <source>
        <dbReference type="ARBA" id="ARBA00004817"/>
    </source>
</evidence>
<accession>A0A2N9GZ43</accession>
<organism evidence="8">
    <name type="scientific">Fagus sylvatica</name>
    <name type="common">Beechnut</name>
    <dbReference type="NCBI Taxonomy" id="28930"/>
    <lineage>
        <taxon>Eukaryota</taxon>
        <taxon>Viridiplantae</taxon>
        <taxon>Streptophyta</taxon>
        <taxon>Embryophyta</taxon>
        <taxon>Tracheophyta</taxon>
        <taxon>Spermatophyta</taxon>
        <taxon>Magnoliopsida</taxon>
        <taxon>eudicotyledons</taxon>
        <taxon>Gunneridae</taxon>
        <taxon>Pentapetalae</taxon>
        <taxon>rosids</taxon>
        <taxon>fabids</taxon>
        <taxon>Fagales</taxon>
        <taxon>Fagaceae</taxon>
        <taxon>Fagus</taxon>
    </lineage>
</organism>
<reference evidence="8" key="1">
    <citation type="submission" date="2018-02" db="EMBL/GenBank/DDBJ databases">
        <authorList>
            <person name="Cohen D.B."/>
            <person name="Kent A.D."/>
        </authorList>
    </citation>
    <scope>NUCLEOTIDE SEQUENCE</scope>
</reference>
<evidence type="ECO:0000313" key="8">
    <source>
        <dbReference type="EMBL" id="SPD04661.1"/>
    </source>
</evidence>
<dbReference type="SUPFAM" id="SSF48600">
    <property type="entry name" value="Chorismate mutase II"/>
    <property type="match status" value="2"/>
</dbReference>
<dbReference type="GO" id="GO:0046417">
    <property type="term" value="P:chorismate metabolic process"/>
    <property type="evidence" value="ECO:0007669"/>
    <property type="project" value="InterPro"/>
</dbReference>
<evidence type="ECO:0000259" key="7">
    <source>
        <dbReference type="Pfam" id="PF01817"/>
    </source>
</evidence>
<proteinExistence type="predicted"/>
<dbReference type="GO" id="GO:0004106">
    <property type="term" value="F:chorismate mutase activity"/>
    <property type="evidence" value="ECO:0007669"/>
    <property type="project" value="UniProtKB-EC"/>
</dbReference>
<dbReference type="Pfam" id="PF01817">
    <property type="entry name" value="CM_2"/>
    <property type="match status" value="1"/>
</dbReference>
<dbReference type="PROSITE" id="PS51169">
    <property type="entry name" value="CHORISMATE_MUT_3"/>
    <property type="match status" value="1"/>
</dbReference>
<dbReference type="InterPro" id="IPR037039">
    <property type="entry name" value="CM_AroQ_sf_eucaryotic"/>
</dbReference>
<keyword evidence="6" id="KW-0413">Isomerase</keyword>